<gene>
    <name evidence="1" type="ORF">SAMN04488124_0071</name>
</gene>
<evidence type="ECO:0000313" key="1">
    <source>
        <dbReference type="EMBL" id="SFR32153.1"/>
    </source>
</evidence>
<keyword evidence="2" id="KW-1185">Reference proteome</keyword>
<dbReference type="EMBL" id="FOYS01000001">
    <property type="protein sequence ID" value="SFR32153.1"/>
    <property type="molecule type" value="Genomic_DNA"/>
</dbReference>
<name>A0A1I6FQD2_9EURY</name>
<dbReference type="RefSeq" id="WP_175501321.1">
    <property type="nucleotide sequence ID" value="NZ_FOYS01000001.1"/>
</dbReference>
<dbReference type="OrthoDB" id="260782at2157"/>
<accession>A0A1I6FQD2</accession>
<proteinExistence type="predicted"/>
<evidence type="ECO:0000313" key="2">
    <source>
        <dbReference type="Proteomes" id="UP000243250"/>
    </source>
</evidence>
<dbReference type="STRING" id="555875.SAMN04488124_0071"/>
<dbReference type="AlphaFoldDB" id="A0A1I6FQD2"/>
<organism evidence="1 2">
    <name type="scientific">Halogeometricum limi</name>
    <dbReference type="NCBI Taxonomy" id="555875"/>
    <lineage>
        <taxon>Archaea</taxon>
        <taxon>Methanobacteriati</taxon>
        <taxon>Methanobacteriota</taxon>
        <taxon>Stenosarchaea group</taxon>
        <taxon>Halobacteria</taxon>
        <taxon>Halobacteriales</taxon>
        <taxon>Haloferacaceae</taxon>
        <taxon>Halogeometricum</taxon>
    </lineage>
</organism>
<reference evidence="2" key="1">
    <citation type="submission" date="2016-10" db="EMBL/GenBank/DDBJ databases">
        <authorList>
            <person name="Varghese N."/>
            <person name="Submissions S."/>
        </authorList>
    </citation>
    <scope>NUCLEOTIDE SEQUENCE [LARGE SCALE GENOMIC DNA]</scope>
    <source>
        <strain evidence="2">CGMCC 1.8711</strain>
    </source>
</reference>
<dbReference type="Proteomes" id="UP000243250">
    <property type="component" value="Unassembled WGS sequence"/>
</dbReference>
<protein>
    <submittedName>
        <fullName evidence="1">Uncharacterized protein</fullName>
    </submittedName>
</protein>
<sequence length="54" mass="6139">MAPNTDTDSNTEPRTDRTYNYLEFEGDDGVVAVIQDVEQYTAWIQSTLSVPVER</sequence>